<comment type="caution">
    <text evidence="2">The sequence shown here is derived from an EMBL/GenBank/DDBJ whole genome shotgun (WGS) entry which is preliminary data.</text>
</comment>
<dbReference type="Proteomes" id="UP000589036">
    <property type="component" value="Unassembled WGS sequence"/>
</dbReference>
<evidence type="ECO:0000313" key="2">
    <source>
        <dbReference type="EMBL" id="NYE49780.1"/>
    </source>
</evidence>
<dbReference type="Pfam" id="PF08241">
    <property type="entry name" value="Methyltransf_11"/>
    <property type="match status" value="1"/>
</dbReference>
<evidence type="ECO:0000313" key="3">
    <source>
        <dbReference type="Proteomes" id="UP000589036"/>
    </source>
</evidence>
<proteinExistence type="predicted"/>
<dbReference type="PANTHER" id="PTHR43861">
    <property type="entry name" value="TRANS-ACONITATE 2-METHYLTRANSFERASE-RELATED"/>
    <property type="match status" value="1"/>
</dbReference>
<dbReference type="GO" id="GO:0008757">
    <property type="term" value="F:S-adenosylmethionine-dependent methyltransferase activity"/>
    <property type="evidence" value="ECO:0007669"/>
    <property type="project" value="InterPro"/>
</dbReference>
<accession>A0A852U784</accession>
<keyword evidence="3" id="KW-1185">Reference proteome</keyword>
<feature type="domain" description="Methyltransferase type 11" evidence="1">
    <location>
        <begin position="67"/>
        <end position="163"/>
    </location>
</feature>
<protein>
    <submittedName>
        <fullName evidence="2">2-polyprenyl-3-methyl-5-hydroxy-6-metoxy-1, 4-benzoquinol methylase</fullName>
    </submittedName>
</protein>
<dbReference type="Gene3D" id="3.40.50.150">
    <property type="entry name" value="Vaccinia Virus protein VP39"/>
    <property type="match status" value="1"/>
</dbReference>
<keyword evidence="2" id="KW-0489">Methyltransferase</keyword>
<dbReference type="InterPro" id="IPR013216">
    <property type="entry name" value="Methyltransf_11"/>
</dbReference>
<reference evidence="2 3" key="1">
    <citation type="submission" date="2020-07" db="EMBL/GenBank/DDBJ databases">
        <title>Sequencing the genomes of 1000 actinobacteria strains.</title>
        <authorList>
            <person name="Klenk H.-P."/>
        </authorList>
    </citation>
    <scope>NUCLEOTIDE SEQUENCE [LARGE SCALE GENOMIC DNA]</scope>
    <source>
        <strain evidence="2 3">CXB654</strain>
    </source>
</reference>
<dbReference type="AlphaFoldDB" id="A0A852U784"/>
<dbReference type="InterPro" id="IPR029063">
    <property type="entry name" value="SAM-dependent_MTases_sf"/>
</dbReference>
<dbReference type="EMBL" id="JACCCC010000001">
    <property type="protein sequence ID" value="NYE49780.1"/>
    <property type="molecule type" value="Genomic_DNA"/>
</dbReference>
<dbReference type="CDD" id="cd02440">
    <property type="entry name" value="AdoMet_MTases"/>
    <property type="match status" value="1"/>
</dbReference>
<dbReference type="SUPFAM" id="SSF53335">
    <property type="entry name" value="S-adenosyl-L-methionine-dependent methyltransferases"/>
    <property type="match status" value="1"/>
</dbReference>
<dbReference type="RefSeq" id="WP_179645384.1">
    <property type="nucleotide sequence ID" value="NZ_BAAAYY010000034.1"/>
</dbReference>
<dbReference type="PANTHER" id="PTHR43861:SF1">
    <property type="entry name" value="TRANS-ACONITATE 2-METHYLTRANSFERASE"/>
    <property type="match status" value="1"/>
</dbReference>
<dbReference type="GO" id="GO:0032259">
    <property type="term" value="P:methylation"/>
    <property type="evidence" value="ECO:0007669"/>
    <property type="project" value="UniProtKB-KW"/>
</dbReference>
<organism evidence="2 3">
    <name type="scientific">Spinactinospora alkalitolerans</name>
    <dbReference type="NCBI Taxonomy" id="687207"/>
    <lineage>
        <taxon>Bacteria</taxon>
        <taxon>Bacillati</taxon>
        <taxon>Actinomycetota</taxon>
        <taxon>Actinomycetes</taxon>
        <taxon>Streptosporangiales</taxon>
        <taxon>Nocardiopsidaceae</taxon>
        <taxon>Spinactinospora</taxon>
    </lineage>
</organism>
<evidence type="ECO:0000259" key="1">
    <source>
        <dbReference type="Pfam" id="PF08241"/>
    </source>
</evidence>
<gene>
    <name evidence="2" type="ORF">HDA32_004900</name>
</gene>
<keyword evidence="2" id="KW-0808">Transferase</keyword>
<sequence>MAALDEIHRDWTALGDSDPLWAVLTDRGKRNGGWDEAEFLATGAAEIDGTAAWLAELGVTVQRGRALDFGCGAGRLSTALTAHFDEVVGVDISEPMLAAARRLDRTGRVRYVHNTAADLTCLEEGSFDLVYTNLVLQHMPPAPTRNYLRELVRVARPGGALVIGIPDRTLPTAVGVLSRIVPHAVIRFVQRTLLGFPAAMRMHTMPGAEARSLARACGARLVASEVYEDNPHWRHMRHVIVKEPEAEAEAEAA</sequence>
<name>A0A852U784_9ACTN</name>